<dbReference type="EMBL" id="FQ790347">
    <property type="protein sequence ID" value="CCD53589.1"/>
    <property type="molecule type" value="Genomic_DNA"/>
</dbReference>
<evidence type="ECO:0000313" key="1">
    <source>
        <dbReference type="EMBL" id="CCD53589.1"/>
    </source>
</evidence>
<evidence type="ECO:0000313" key="2">
    <source>
        <dbReference type="Proteomes" id="UP000008177"/>
    </source>
</evidence>
<dbReference type="Proteomes" id="UP000008177">
    <property type="component" value="Unplaced contigs"/>
</dbReference>
<reference evidence="2" key="1">
    <citation type="journal article" date="2011" name="PLoS Genet.">
        <title>Genomic analysis of the necrotrophic fungal pathogens Sclerotinia sclerotiorum and Botrytis cinerea.</title>
        <authorList>
            <person name="Amselem J."/>
            <person name="Cuomo C.A."/>
            <person name="van Kan J.A."/>
            <person name="Viaud M."/>
            <person name="Benito E.P."/>
            <person name="Couloux A."/>
            <person name="Coutinho P.M."/>
            <person name="de Vries R.P."/>
            <person name="Dyer P.S."/>
            <person name="Fillinger S."/>
            <person name="Fournier E."/>
            <person name="Gout L."/>
            <person name="Hahn M."/>
            <person name="Kohn L."/>
            <person name="Lapalu N."/>
            <person name="Plummer K.M."/>
            <person name="Pradier J.M."/>
            <person name="Quevillon E."/>
            <person name="Sharon A."/>
            <person name="Simon A."/>
            <person name="ten Have A."/>
            <person name="Tudzynski B."/>
            <person name="Tudzynski P."/>
            <person name="Wincker P."/>
            <person name="Andrew M."/>
            <person name="Anthouard V."/>
            <person name="Beever R.E."/>
            <person name="Beffa R."/>
            <person name="Benoit I."/>
            <person name="Bouzid O."/>
            <person name="Brault B."/>
            <person name="Chen Z."/>
            <person name="Choquer M."/>
            <person name="Collemare J."/>
            <person name="Cotton P."/>
            <person name="Danchin E.G."/>
            <person name="Da Silva C."/>
            <person name="Gautier A."/>
            <person name="Giraud C."/>
            <person name="Giraud T."/>
            <person name="Gonzalez C."/>
            <person name="Grossetete S."/>
            <person name="Guldener U."/>
            <person name="Henrissat B."/>
            <person name="Howlett B.J."/>
            <person name="Kodira C."/>
            <person name="Kretschmer M."/>
            <person name="Lappartient A."/>
            <person name="Leroch M."/>
            <person name="Levis C."/>
            <person name="Mauceli E."/>
            <person name="Neuveglise C."/>
            <person name="Oeser B."/>
            <person name="Pearson M."/>
            <person name="Poulain J."/>
            <person name="Poussereau N."/>
            <person name="Quesneville H."/>
            <person name="Rascle C."/>
            <person name="Schumacher J."/>
            <person name="Segurens B."/>
            <person name="Sexton A."/>
            <person name="Silva E."/>
            <person name="Sirven C."/>
            <person name="Soanes D.M."/>
            <person name="Talbot N.J."/>
            <person name="Templeton M."/>
            <person name="Yandava C."/>
            <person name="Yarden O."/>
            <person name="Zeng Q."/>
            <person name="Rollins J.A."/>
            <person name="Lebrun M.H."/>
            <person name="Dickman M."/>
        </authorList>
    </citation>
    <scope>NUCLEOTIDE SEQUENCE [LARGE SCALE GENOMIC DNA]</scope>
    <source>
        <strain evidence="2">T4</strain>
    </source>
</reference>
<gene>
    <name evidence="1" type="ORF">BofuT4_uP136340.1</name>
</gene>
<dbReference type="AlphaFoldDB" id="G2YPP1"/>
<accession>G2YPP1</accession>
<organism evidence="1 2">
    <name type="scientific">Botryotinia fuckeliana (strain T4)</name>
    <name type="common">Noble rot fungus</name>
    <name type="synonym">Botrytis cinerea</name>
    <dbReference type="NCBI Taxonomy" id="999810"/>
    <lineage>
        <taxon>Eukaryota</taxon>
        <taxon>Fungi</taxon>
        <taxon>Dikarya</taxon>
        <taxon>Ascomycota</taxon>
        <taxon>Pezizomycotina</taxon>
        <taxon>Leotiomycetes</taxon>
        <taxon>Helotiales</taxon>
        <taxon>Sclerotiniaceae</taxon>
        <taxon>Botrytis</taxon>
    </lineage>
</organism>
<name>G2YPP1_BOTF4</name>
<dbReference type="HOGENOM" id="CLU_2793723_0_0_1"/>
<sequence>MHITYKCHTSSANPGIKEKLRLGYKFIPTKHANMTDQPVGEWYQAVDLIMRFKCKEKKKISRDGRSRG</sequence>
<proteinExistence type="predicted"/>
<dbReference type="InParanoid" id="G2YPP1"/>
<protein>
    <submittedName>
        <fullName evidence="1">Uncharacterized protein</fullName>
    </submittedName>
</protein>